<dbReference type="EMBL" id="KE525003">
    <property type="protein sequence ID" value="KFB40100.1"/>
    <property type="molecule type" value="Genomic_DNA"/>
</dbReference>
<dbReference type="VEuPathDB" id="VectorBase:ASIC007632"/>
<feature type="region of interest" description="Disordered" evidence="1">
    <location>
        <begin position="48"/>
        <end position="121"/>
    </location>
</feature>
<feature type="compositionally biased region" description="Polar residues" evidence="1">
    <location>
        <begin position="90"/>
        <end position="99"/>
    </location>
</feature>
<name>A0A084VQ56_ANOSI</name>
<sequence length="135" mass="14976">MPNNLWEVILGREQNQATVADIERNNGSASAYTAEDVRHRVESFCGLQNPAGITTHNTSEESSSNLRKPTAYPPAPANNRYWSEHERSTPAAQSNNPTRRSGDRAPGGISPGSVRAMSPPHYSRCNHYYARSIFY</sequence>
<gene>
    <name evidence="2" type="ORF">ZHAS_00007632</name>
</gene>
<dbReference type="Proteomes" id="UP000030765">
    <property type="component" value="Unassembled WGS sequence"/>
</dbReference>
<accession>A0A084VQ56</accession>
<organism evidence="2">
    <name type="scientific">Anopheles sinensis</name>
    <name type="common">Mosquito</name>
    <dbReference type="NCBI Taxonomy" id="74873"/>
    <lineage>
        <taxon>Eukaryota</taxon>
        <taxon>Metazoa</taxon>
        <taxon>Ecdysozoa</taxon>
        <taxon>Arthropoda</taxon>
        <taxon>Hexapoda</taxon>
        <taxon>Insecta</taxon>
        <taxon>Pterygota</taxon>
        <taxon>Neoptera</taxon>
        <taxon>Endopterygota</taxon>
        <taxon>Diptera</taxon>
        <taxon>Nematocera</taxon>
        <taxon>Culicoidea</taxon>
        <taxon>Culicidae</taxon>
        <taxon>Anophelinae</taxon>
        <taxon>Anopheles</taxon>
    </lineage>
</organism>
<keyword evidence="4" id="KW-1185">Reference proteome</keyword>
<reference evidence="2 4" key="1">
    <citation type="journal article" date="2014" name="BMC Genomics">
        <title>Genome sequence of Anopheles sinensis provides insight into genetics basis of mosquito competence for malaria parasites.</title>
        <authorList>
            <person name="Zhou D."/>
            <person name="Zhang D."/>
            <person name="Ding G."/>
            <person name="Shi L."/>
            <person name="Hou Q."/>
            <person name="Ye Y."/>
            <person name="Xu Y."/>
            <person name="Zhou H."/>
            <person name="Xiong C."/>
            <person name="Li S."/>
            <person name="Yu J."/>
            <person name="Hong S."/>
            <person name="Yu X."/>
            <person name="Zou P."/>
            <person name="Chen C."/>
            <person name="Chang X."/>
            <person name="Wang W."/>
            <person name="Lv Y."/>
            <person name="Sun Y."/>
            <person name="Ma L."/>
            <person name="Shen B."/>
            <person name="Zhu C."/>
        </authorList>
    </citation>
    <scope>NUCLEOTIDE SEQUENCE [LARGE SCALE GENOMIC DNA]</scope>
</reference>
<evidence type="ECO:0000313" key="4">
    <source>
        <dbReference type="Proteomes" id="UP000030765"/>
    </source>
</evidence>
<protein>
    <submittedName>
        <fullName evidence="2 3">FeS assembly ATPase SufC</fullName>
    </submittedName>
</protein>
<dbReference type="EnsemblMetazoa" id="ASIC007632-RA">
    <property type="protein sequence ID" value="ASIC007632-PA"/>
    <property type="gene ID" value="ASIC007632"/>
</dbReference>
<dbReference type="EMBL" id="ATLV01015132">
    <property type="status" value="NOT_ANNOTATED_CDS"/>
    <property type="molecule type" value="Genomic_DNA"/>
</dbReference>
<evidence type="ECO:0000313" key="2">
    <source>
        <dbReference type="EMBL" id="KFB40100.1"/>
    </source>
</evidence>
<reference evidence="3" key="2">
    <citation type="submission" date="2020-05" db="UniProtKB">
        <authorList>
            <consortium name="EnsemblMetazoa"/>
        </authorList>
    </citation>
    <scope>IDENTIFICATION</scope>
</reference>
<evidence type="ECO:0000256" key="1">
    <source>
        <dbReference type="SAM" id="MobiDB-lite"/>
    </source>
</evidence>
<dbReference type="AlphaFoldDB" id="A0A084VQ56"/>
<evidence type="ECO:0000313" key="3">
    <source>
        <dbReference type="EnsemblMetazoa" id="ASIC007632-PA"/>
    </source>
</evidence>
<proteinExistence type="predicted"/>